<dbReference type="AlphaFoldDB" id="A0AAD6SZ72"/>
<comment type="caution">
    <text evidence="2">The sequence shown here is derived from an EMBL/GenBank/DDBJ whole genome shotgun (WGS) entry which is preliminary data.</text>
</comment>
<dbReference type="Proteomes" id="UP001218188">
    <property type="component" value="Unassembled WGS sequence"/>
</dbReference>
<evidence type="ECO:0000313" key="3">
    <source>
        <dbReference type="Proteomes" id="UP001218188"/>
    </source>
</evidence>
<evidence type="ECO:0000313" key="2">
    <source>
        <dbReference type="EMBL" id="KAJ7034437.1"/>
    </source>
</evidence>
<evidence type="ECO:0000256" key="1">
    <source>
        <dbReference type="SAM" id="MobiDB-lite"/>
    </source>
</evidence>
<gene>
    <name evidence="2" type="ORF">C8F04DRAFT_1101856</name>
</gene>
<reference evidence="2" key="1">
    <citation type="submission" date="2023-03" db="EMBL/GenBank/DDBJ databases">
        <title>Massive genome expansion in bonnet fungi (Mycena s.s.) driven by repeated elements and novel gene families across ecological guilds.</title>
        <authorList>
            <consortium name="Lawrence Berkeley National Laboratory"/>
            <person name="Harder C.B."/>
            <person name="Miyauchi S."/>
            <person name="Viragh M."/>
            <person name="Kuo A."/>
            <person name="Thoen E."/>
            <person name="Andreopoulos B."/>
            <person name="Lu D."/>
            <person name="Skrede I."/>
            <person name="Drula E."/>
            <person name="Henrissat B."/>
            <person name="Morin E."/>
            <person name="Kohler A."/>
            <person name="Barry K."/>
            <person name="LaButti K."/>
            <person name="Morin E."/>
            <person name="Salamov A."/>
            <person name="Lipzen A."/>
            <person name="Mereny Z."/>
            <person name="Hegedus B."/>
            <person name="Baldrian P."/>
            <person name="Stursova M."/>
            <person name="Weitz H."/>
            <person name="Taylor A."/>
            <person name="Grigoriev I.V."/>
            <person name="Nagy L.G."/>
            <person name="Martin F."/>
            <person name="Kauserud H."/>
        </authorList>
    </citation>
    <scope>NUCLEOTIDE SEQUENCE</scope>
    <source>
        <strain evidence="2">CBHHK200</strain>
    </source>
</reference>
<dbReference type="EMBL" id="JARJCM010000057">
    <property type="protein sequence ID" value="KAJ7034437.1"/>
    <property type="molecule type" value="Genomic_DNA"/>
</dbReference>
<feature type="compositionally biased region" description="Basic and acidic residues" evidence="1">
    <location>
        <begin position="122"/>
        <end position="134"/>
    </location>
</feature>
<keyword evidence="3" id="KW-1185">Reference proteome</keyword>
<name>A0AAD6SZ72_9AGAR</name>
<accession>A0AAD6SZ72</accession>
<protein>
    <submittedName>
        <fullName evidence="2">Uncharacterized protein</fullName>
    </submittedName>
</protein>
<sequence>MVCNSSRLVRSTGKGVGNVVKADNAQGVESSVDELRLSGAGRGSEKGAVNASRAGDAANIAGLAVRSQVRATDGQGRGGPDQAVVQVHVDAGCKNDDGIRDRAHAVGDGAIAGARNGGCGGRTEDGRRSNERRVKKSEECKGLVEHREGMWRGKKSRMTLLNDLRSARFYTERD</sequence>
<feature type="region of interest" description="Disordered" evidence="1">
    <location>
        <begin position="114"/>
        <end position="134"/>
    </location>
</feature>
<proteinExistence type="predicted"/>
<organism evidence="2 3">
    <name type="scientific">Mycena alexandri</name>
    <dbReference type="NCBI Taxonomy" id="1745969"/>
    <lineage>
        <taxon>Eukaryota</taxon>
        <taxon>Fungi</taxon>
        <taxon>Dikarya</taxon>
        <taxon>Basidiomycota</taxon>
        <taxon>Agaricomycotina</taxon>
        <taxon>Agaricomycetes</taxon>
        <taxon>Agaricomycetidae</taxon>
        <taxon>Agaricales</taxon>
        <taxon>Marasmiineae</taxon>
        <taxon>Mycenaceae</taxon>
        <taxon>Mycena</taxon>
    </lineage>
</organism>